<gene>
    <name evidence="1" type="ORF">ACFQ1T_00030</name>
</gene>
<dbReference type="RefSeq" id="WP_194749771.1">
    <property type="nucleotide sequence ID" value="NZ_JBHTJW010000001.1"/>
</dbReference>
<comment type="caution">
    <text evidence="1">The sequence shown here is derived from an EMBL/GenBank/DDBJ whole genome shotgun (WGS) entry which is preliminary data.</text>
</comment>
<evidence type="ECO:0008006" key="3">
    <source>
        <dbReference type="Google" id="ProtNLM"/>
    </source>
</evidence>
<keyword evidence="2" id="KW-1185">Reference proteome</keyword>
<evidence type="ECO:0000313" key="1">
    <source>
        <dbReference type="EMBL" id="MFD0928153.1"/>
    </source>
</evidence>
<dbReference type="EMBL" id="JBHTJW010000001">
    <property type="protein sequence ID" value="MFD0928153.1"/>
    <property type="molecule type" value="Genomic_DNA"/>
</dbReference>
<accession>A0ABW3GD89</accession>
<reference evidence="2" key="1">
    <citation type="journal article" date="2019" name="Int. J. Syst. Evol. Microbiol.">
        <title>The Global Catalogue of Microorganisms (GCM) 10K type strain sequencing project: providing services to taxonomists for standard genome sequencing and annotation.</title>
        <authorList>
            <consortium name="The Broad Institute Genomics Platform"/>
            <consortium name="The Broad Institute Genome Sequencing Center for Infectious Disease"/>
            <person name="Wu L."/>
            <person name="Ma J."/>
        </authorList>
    </citation>
    <scope>NUCLEOTIDE SEQUENCE [LARGE SCALE GENOMIC DNA]</scope>
    <source>
        <strain evidence="2">CCUG 59685</strain>
    </source>
</reference>
<dbReference type="Proteomes" id="UP001597106">
    <property type="component" value="Unassembled WGS sequence"/>
</dbReference>
<organism evidence="1 2">
    <name type="scientific">Methylophilus glucosoxydans</name>
    <dbReference type="NCBI Taxonomy" id="752553"/>
    <lineage>
        <taxon>Bacteria</taxon>
        <taxon>Pseudomonadati</taxon>
        <taxon>Pseudomonadota</taxon>
        <taxon>Betaproteobacteria</taxon>
        <taxon>Nitrosomonadales</taxon>
        <taxon>Methylophilaceae</taxon>
        <taxon>Methylophilus</taxon>
    </lineage>
</organism>
<evidence type="ECO:0000313" key="2">
    <source>
        <dbReference type="Proteomes" id="UP001597106"/>
    </source>
</evidence>
<proteinExistence type="predicted"/>
<protein>
    <recommendedName>
        <fullName evidence="3">DUF2946 domain-containing protein</fullName>
    </recommendedName>
</protein>
<sequence>MLKRFYVYFLLAVLFAITQTGLVTHEITHLKELTQHSQSDKHQSKDQCRLCVAYAHLVGVMTQAQQWSLPELSYLAVISALAIAIQRPTLAAYAARAPPAIV</sequence>
<name>A0ABW3GD89_9PROT</name>